<dbReference type="VEuPathDB" id="MicrosporidiaDB:THOM_2644"/>
<dbReference type="AlphaFoldDB" id="L7JTN0"/>
<evidence type="ECO:0000313" key="2">
    <source>
        <dbReference type="Proteomes" id="UP000011185"/>
    </source>
</evidence>
<feature type="non-terminal residue" evidence="1">
    <location>
        <position position="1"/>
    </location>
</feature>
<name>L7JTN0_TRAHO</name>
<protein>
    <submittedName>
        <fullName evidence="1">Putative transposable element encoded protein</fullName>
    </submittedName>
</protein>
<dbReference type="HOGENOM" id="CLU_3227279_0_0_1"/>
<proteinExistence type="predicted"/>
<reference evidence="1 2" key="1">
    <citation type="journal article" date="2012" name="PLoS Pathog.">
        <title>The genome of the obligate intracellular parasite Trachipleistophora hominis: new insights into microsporidian genome dynamics and reductive evolution.</title>
        <authorList>
            <person name="Heinz E."/>
            <person name="Williams T.A."/>
            <person name="Nakjang S."/>
            <person name="Noel C.J."/>
            <person name="Swan D.C."/>
            <person name="Goldberg A.V."/>
            <person name="Harris S.R."/>
            <person name="Weinmaier T."/>
            <person name="Markert S."/>
            <person name="Becher D."/>
            <person name="Bernhardt J."/>
            <person name="Dagan T."/>
            <person name="Hacker C."/>
            <person name="Lucocq J.M."/>
            <person name="Schweder T."/>
            <person name="Rattei T."/>
            <person name="Hall N."/>
            <person name="Hirt R.P."/>
            <person name="Embley T.M."/>
        </authorList>
    </citation>
    <scope>NUCLEOTIDE SEQUENCE [LARGE SCALE GENOMIC DNA]</scope>
</reference>
<dbReference type="InParanoid" id="L7JTN0"/>
<evidence type="ECO:0000313" key="1">
    <source>
        <dbReference type="EMBL" id="ELQ74411.1"/>
    </source>
</evidence>
<accession>L7JTN0</accession>
<keyword evidence="2" id="KW-1185">Reference proteome</keyword>
<gene>
    <name evidence="1" type="ORF">THOM_2644</name>
</gene>
<dbReference type="EMBL" id="JH994041">
    <property type="protein sequence ID" value="ELQ74411.1"/>
    <property type="molecule type" value="Genomic_DNA"/>
</dbReference>
<organism evidence="1 2">
    <name type="scientific">Trachipleistophora hominis</name>
    <name type="common">Microsporidian parasite</name>
    <dbReference type="NCBI Taxonomy" id="72359"/>
    <lineage>
        <taxon>Eukaryota</taxon>
        <taxon>Fungi</taxon>
        <taxon>Fungi incertae sedis</taxon>
        <taxon>Microsporidia</taxon>
        <taxon>Pleistophoridae</taxon>
        <taxon>Trachipleistophora</taxon>
    </lineage>
</organism>
<dbReference type="Proteomes" id="UP000011185">
    <property type="component" value="Unassembled WGS sequence"/>
</dbReference>
<sequence>VIDHALKDVLSCGSSYCRKTAYQELCIDCVAMWAAKLRTRTFLKWNAS</sequence>